<keyword evidence="2" id="KW-1185">Reference proteome</keyword>
<dbReference type="EMBL" id="JARJCW010000093">
    <property type="protein sequence ID" value="KAJ7195084.1"/>
    <property type="molecule type" value="Genomic_DNA"/>
</dbReference>
<feature type="non-terminal residue" evidence="1">
    <location>
        <position position="104"/>
    </location>
</feature>
<protein>
    <submittedName>
        <fullName evidence="1">Uncharacterized protein</fullName>
    </submittedName>
</protein>
<reference evidence="1" key="1">
    <citation type="submission" date="2023-03" db="EMBL/GenBank/DDBJ databases">
        <title>Massive genome expansion in bonnet fungi (Mycena s.s.) driven by repeated elements and novel gene families across ecological guilds.</title>
        <authorList>
            <consortium name="Lawrence Berkeley National Laboratory"/>
            <person name="Harder C.B."/>
            <person name="Miyauchi S."/>
            <person name="Viragh M."/>
            <person name="Kuo A."/>
            <person name="Thoen E."/>
            <person name="Andreopoulos B."/>
            <person name="Lu D."/>
            <person name="Skrede I."/>
            <person name="Drula E."/>
            <person name="Henrissat B."/>
            <person name="Morin E."/>
            <person name="Kohler A."/>
            <person name="Barry K."/>
            <person name="LaButti K."/>
            <person name="Morin E."/>
            <person name="Salamov A."/>
            <person name="Lipzen A."/>
            <person name="Mereny Z."/>
            <person name="Hegedus B."/>
            <person name="Baldrian P."/>
            <person name="Stursova M."/>
            <person name="Weitz H."/>
            <person name="Taylor A."/>
            <person name="Grigoriev I.V."/>
            <person name="Nagy L.G."/>
            <person name="Martin F."/>
            <person name="Kauserud H."/>
        </authorList>
    </citation>
    <scope>NUCLEOTIDE SEQUENCE</scope>
    <source>
        <strain evidence="1">9144</strain>
    </source>
</reference>
<organism evidence="1 2">
    <name type="scientific">Mycena pura</name>
    <dbReference type="NCBI Taxonomy" id="153505"/>
    <lineage>
        <taxon>Eukaryota</taxon>
        <taxon>Fungi</taxon>
        <taxon>Dikarya</taxon>
        <taxon>Basidiomycota</taxon>
        <taxon>Agaricomycotina</taxon>
        <taxon>Agaricomycetes</taxon>
        <taxon>Agaricomycetidae</taxon>
        <taxon>Agaricales</taxon>
        <taxon>Marasmiineae</taxon>
        <taxon>Mycenaceae</taxon>
        <taxon>Mycena</taxon>
    </lineage>
</organism>
<evidence type="ECO:0000313" key="2">
    <source>
        <dbReference type="Proteomes" id="UP001219525"/>
    </source>
</evidence>
<dbReference type="Proteomes" id="UP001219525">
    <property type="component" value="Unassembled WGS sequence"/>
</dbReference>
<sequence>TKKLFPYVSDTPEQYEFMSNLSAFISLTTAPAHAILALEGQYVTCADVFYAWVCMAYSFEQLFATNRYLQKYRTQVIELYNLRFEQMMSESSHNIFLFAYFLHP</sequence>
<accession>A0AAD6V1N2</accession>
<gene>
    <name evidence="1" type="ORF">GGX14DRAFT_312926</name>
</gene>
<name>A0AAD6V1N2_9AGAR</name>
<feature type="non-terminal residue" evidence="1">
    <location>
        <position position="1"/>
    </location>
</feature>
<proteinExistence type="predicted"/>
<comment type="caution">
    <text evidence="1">The sequence shown here is derived from an EMBL/GenBank/DDBJ whole genome shotgun (WGS) entry which is preliminary data.</text>
</comment>
<dbReference type="AlphaFoldDB" id="A0AAD6V1N2"/>
<evidence type="ECO:0000313" key="1">
    <source>
        <dbReference type="EMBL" id="KAJ7195084.1"/>
    </source>
</evidence>